<evidence type="ECO:0000256" key="1">
    <source>
        <dbReference type="ARBA" id="ARBA00022801"/>
    </source>
</evidence>
<evidence type="ECO:0000259" key="2">
    <source>
        <dbReference type="Pfam" id="PF12706"/>
    </source>
</evidence>
<dbReference type="AlphaFoldDB" id="A0A4Q9HHR6"/>
<dbReference type="GO" id="GO:0016787">
    <property type="term" value="F:hydrolase activity"/>
    <property type="evidence" value="ECO:0007669"/>
    <property type="project" value="UniProtKB-KW"/>
</dbReference>
<dbReference type="Gene3D" id="3.60.15.10">
    <property type="entry name" value="Ribonuclease Z/Hydroxyacylglutathione hydrolase-like"/>
    <property type="match status" value="1"/>
</dbReference>
<dbReference type="RefSeq" id="WP_131028584.1">
    <property type="nucleotide sequence ID" value="NZ_SIXF01000002.1"/>
</dbReference>
<dbReference type="InterPro" id="IPR001279">
    <property type="entry name" value="Metallo-B-lactamas"/>
</dbReference>
<dbReference type="PANTHER" id="PTHR43546:SF9">
    <property type="entry name" value="L-ASCORBATE-6-PHOSPHATE LACTONASE ULAG-RELATED"/>
    <property type="match status" value="1"/>
</dbReference>
<comment type="caution">
    <text evidence="3">The sequence shown here is derived from an EMBL/GenBank/DDBJ whole genome shotgun (WGS) entry which is preliminary data.</text>
</comment>
<reference evidence="3 4" key="1">
    <citation type="submission" date="2019-02" db="EMBL/GenBank/DDBJ databases">
        <title>Pedobacter kyonggii whole genome sequence analysis.</title>
        <authorList>
            <person name="Dahal R.H."/>
        </authorList>
    </citation>
    <scope>NUCLEOTIDE SEQUENCE [LARGE SCALE GENOMIC DNA]</scope>
    <source>
        <strain evidence="3 4">K-4-11-1</strain>
    </source>
</reference>
<dbReference type="OrthoDB" id="9805728at2"/>
<dbReference type="Proteomes" id="UP000291819">
    <property type="component" value="Unassembled WGS sequence"/>
</dbReference>
<dbReference type="Pfam" id="PF12706">
    <property type="entry name" value="Lactamase_B_2"/>
    <property type="match status" value="1"/>
</dbReference>
<dbReference type="EMBL" id="SIXF01000002">
    <property type="protein sequence ID" value="TBO44509.1"/>
    <property type="molecule type" value="Genomic_DNA"/>
</dbReference>
<keyword evidence="4" id="KW-1185">Reference proteome</keyword>
<sequence length="262" mass="28634">MKKNKNLPFSVTYIGGPTVLFDIGGLRLMTDPTLDEAGSFFKLNEHMTETKLKGPAVIPPEYVDVVLLSHDHHFDNLDHAGRRFLAQTGVVLTTRSGAERLKGNSIGLSPGESMEFQIPAGGRLVVTATPARHGPSGIEKITGEVVGFHLSIQGELMQSLYITGDTVYYDEIEKLAKQINPSYVFIFAGAARPRGPFNLTMGTNDALDTAAAFRHSLIVPVHSEGWSHYTENNDNLQEAFNILGIGNQLIFLEPGIPTKLFN</sequence>
<proteinExistence type="predicted"/>
<feature type="domain" description="Metallo-beta-lactamase" evidence="2">
    <location>
        <begin position="28"/>
        <end position="222"/>
    </location>
</feature>
<protein>
    <submittedName>
        <fullName evidence="3">MBL fold metallo-hydrolase</fullName>
    </submittedName>
</protein>
<dbReference type="PANTHER" id="PTHR43546">
    <property type="entry name" value="UPF0173 METAL-DEPENDENT HYDROLASE MJ1163-RELATED"/>
    <property type="match status" value="1"/>
</dbReference>
<evidence type="ECO:0000313" key="3">
    <source>
        <dbReference type="EMBL" id="TBO44509.1"/>
    </source>
</evidence>
<accession>A0A4Q9HHR6</accession>
<gene>
    <name evidence="3" type="ORF">EYS08_04195</name>
</gene>
<evidence type="ECO:0000313" key="4">
    <source>
        <dbReference type="Proteomes" id="UP000291819"/>
    </source>
</evidence>
<name>A0A4Q9HHR6_9SPHI</name>
<dbReference type="InterPro" id="IPR036866">
    <property type="entry name" value="RibonucZ/Hydroxyglut_hydro"/>
</dbReference>
<dbReference type="InterPro" id="IPR050114">
    <property type="entry name" value="UPF0173_UPF0282_UlaG_hydrolase"/>
</dbReference>
<organism evidence="3 4">
    <name type="scientific">Pedobacter kyonggii</name>
    <dbReference type="NCBI Taxonomy" id="1926871"/>
    <lineage>
        <taxon>Bacteria</taxon>
        <taxon>Pseudomonadati</taxon>
        <taxon>Bacteroidota</taxon>
        <taxon>Sphingobacteriia</taxon>
        <taxon>Sphingobacteriales</taxon>
        <taxon>Sphingobacteriaceae</taxon>
        <taxon>Pedobacter</taxon>
    </lineage>
</organism>
<dbReference type="SUPFAM" id="SSF56281">
    <property type="entry name" value="Metallo-hydrolase/oxidoreductase"/>
    <property type="match status" value="1"/>
</dbReference>
<keyword evidence="1 3" id="KW-0378">Hydrolase</keyword>